<dbReference type="AlphaFoldDB" id="A0A0F9F9E2"/>
<evidence type="ECO:0000256" key="1">
    <source>
        <dbReference type="SAM" id="MobiDB-lite"/>
    </source>
</evidence>
<accession>A0A0F9F9E2</accession>
<protein>
    <recommendedName>
        <fullName evidence="3">Erf family protein</fullName>
    </recommendedName>
</protein>
<reference evidence="2" key="1">
    <citation type="journal article" date="2015" name="Nature">
        <title>Complex archaea that bridge the gap between prokaryotes and eukaryotes.</title>
        <authorList>
            <person name="Spang A."/>
            <person name="Saw J.H."/>
            <person name="Jorgensen S.L."/>
            <person name="Zaremba-Niedzwiedzka K."/>
            <person name="Martijn J."/>
            <person name="Lind A.E."/>
            <person name="van Eijk R."/>
            <person name="Schleper C."/>
            <person name="Guy L."/>
            <person name="Ettema T.J."/>
        </authorList>
    </citation>
    <scope>NUCLEOTIDE SEQUENCE</scope>
</reference>
<dbReference type="Pfam" id="PF04404">
    <property type="entry name" value="ERF"/>
    <property type="match status" value="1"/>
</dbReference>
<name>A0A0F9F9E2_9ZZZZ</name>
<dbReference type="EMBL" id="LAZR01024438">
    <property type="protein sequence ID" value="KKL75131.1"/>
    <property type="molecule type" value="Genomic_DNA"/>
</dbReference>
<comment type="caution">
    <text evidence="2">The sequence shown here is derived from an EMBL/GenBank/DDBJ whole genome shotgun (WGS) entry which is preliminary data.</text>
</comment>
<organism evidence="2">
    <name type="scientific">marine sediment metagenome</name>
    <dbReference type="NCBI Taxonomy" id="412755"/>
    <lineage>
        <taxon>unclassified sequences</taxon>
        <taxon>metagenomes</taxon>
        <taxon>ecological metagenomes</taxon>
    </lineage>
</organism>
<evidence type="ECO:0008006" key="3">
    <source>
        <dbReference type="Google" id="ProtNLM"/>
    </source>
</evidence>
<dbReference type="InterPro" id="IPR007499">
    <property type="entry name" value="ERF_bacteria_virus"/>
</dbReference>
<feature type="compositionally biased region" description="Acidic residues" evidence="1">
    <location>
        <begin position="188"/>
        <end position="197"/>
    </location>
</feature>
<feature type="region of interest" description="Disordered" evidence="1">
    <location>
        <begin position="185"/>
        <end position="212"/>
    </location>
</feature>
<sequence>MAWITLKKKKEVKDLVPKKKEPPAILKNPTPEMLISQAIDQQVPIEHMERLMAMRRELKAEQAKEAYFQALSKFQAECPVILKEKPVKNKKEKGGGVRYRFAPLDVITSQVAPFLEENGFSYTFKSKQTDTAYTSICISQHKFGHSEITEFTVPIDKEAYMNDPQKVGSASSFANRYSFRNAYGIQTGDEDNDAQSCEDEKPHQEQTQGDTGDIEKVKNQILLQMKADVFTDEERKTKETFMKGIRSIQGLNGMLKGVQREKSNRVATLKSEQEVPKKDYTVEPEGVQLT</sequence>
<evidence type="ECO:0000313" key="2">
    <source>
        <dbReference type="EMBL" id="KKL75131.1"/>
    </source>
</evidence>
<gene>
    <name evidence="2" type="ORF">LCGC14_2057980</name>
</gene>
<proteinExistence type="predicted"/>